<dbReference type="InterPro" id="IPR000859">
    <property type="entry name" value="CUB_dom"/>
</dbReference>
<gene>
    <name evidence="5" type="ORF">MNOR_LOCUS34272</name>
</gene>
<proteinExistence type="predicted"/>
<comment type="caution">
    <text evidence="5">The sequence shown here is derived from an EMBL/GenBank/DDBJ whole genome shotgun (WGS) entry which is preliminary data.</text>
</comment>
<keyword evidence="6" id="KW-1185">Reference proteome</keyword>
<name>A0AAV2SAH4_MEGNR</name>
<dbReference type="PANTHER" id="PTHR24251">
    <property type="entry name" value="OVOCHYMASE-RELATED"/>
    <property type="match status" value="1"/>
</dbReference>
<organism evidence="5 6">
    <name type="scientific">Meganyctiphanes norvegica</name>
    <name type="common">Northern krill</name>
    <name type="synonym">Thysanopoda norvegica</name>
    <dbReference type="NCBI Taxonomy" id="48144"/>
    <lineage>
        <taxon>Eukaryota</taxon>
        <taxon>Metazoa</taxon>
        <taxon>Ecdysozoa</taxon>
        <taxon>Arthropoda</taxon>
        <taxon>Crustacea</taxon>
        <taxon>Multicrustacea</taxon>
        <taxon>Malacostraca</taxon>
        <taxon>Eumalacostraca</taxon>
        <taxon>Eucarida</taxon>
        <taxon>Euphausiacea</taxon>
        <taxon>Euphausiidae</taxon>
        <taxon>Meganyctiphanes</taxon>
    </lineage>
</organism>
<evidence type="ECO:0000259" key="4">
    <source>
        <dbReference type="PROSITE" id="PS01180"/>
    </source>
</evidence>
<sequence length="121" mass="13177">LKYTTSRDGNSKSSQLIDSYSGNTIPKSVMTTENKAFIRFTSDSYRVGVGFALTWNTISSGGHSGCGGHFKNDSGSIHYPVIGDPYPDKANCSWVIESSDGSIEIKFTMIDTGNNNDFVYI</sequence>
<feature type="non-terminal residue" evidence="5">
    <location>
        <position position="121"/>
    </location>
</feature>
<keyword evidence="1" id="KW-0677">Repeat</keyword>
<evidence type="ECO:0000256" key="2">
    <source>
        <dbReference type="ARBA" id="ARBA00023157"/>
    </source>
</evidence>
<evidence type="ECO:0000256" key="1">
    <source>
        <dbReference type="ARBA" id="ARBA00022737"/>
    </source>
</evidence>
<keyword evidence="2" id="KW-1015">Disulfide bond</keyword>
<dbReference type="Pfam" id="PF00431">
    <property type="entry name" value="CUB"/>
    <property type="match status" value="2"/>
</dbReference>
<dbReference type="EMBL" id="CAXKWB010052211">
    <property type="protein sequence ID" value="CAL4172472.1"/>
    <property type="molecule type" value="Genomic_DNA"/>
</dbReference>
<reference evidence="5 6" key="1">
    <citation type="submission" date="2024-05" db="EMBL/GenBank/DDBJ databases">
        <authorList>
            <person name="Wallberg A."/>
        </authorList>
    </citation>
    <scope>NUCLEOTIDE SEQUENCE [LARGE SCALE GENOMIC DNA]</scope>
</reference>
<protein>
    <recommendedName>
        <fullName evidence="4">CUB domain-containing protein</fullName>
    </recommendedName>
</protein>
<comment type="caution">
    <text evidence="3">Lacks conserved residue(s) required for the propagation of feature annotation.</text>
</comment>
<dbReference type="Gene3D" id="2.60.120.290">
    <property type="entry name" value="Spermadhesin, CUB domain"/>
    <property type="match status" value="2"/>
</dbReference>
<feature type="non-terminal residue" evidence="5">
    <location>
        <position position="1"/>
    </location>
</feature>
<evidence type="ECO:0000313" key="5">
    <source>
        <dbReference type="EMBL" id="CAL4172472.1"/>
    </source>
</evidence>
<dbReference type="Proteomes" id="UP001497623">
    <property type="component" value="Unassembled WGS sequence"/>
</dbReference>
<accession>A0AAV2SAH4</accession>
<feature type="domain" description="CUB" evidence="4">
    <location>
        <begin position="66"/>
        <end position="121"/>
    </location>
</feature>
<dbReference type="PROSITE" id="PS01180">
    <property type="entry name" value="CUB"/>
    <property type="match status" value="1"/>
</dbReference>
<dbReference type="AlphaFoldDB" id="A0AAV2SAH4"/>
<evidence type="ECO:0000313" key="6">
    <source>
        <dbReference type="Proteomes" id="UP001497623"/>
    </source>
</evidence>
<dbReference type="CDD" id="cd00041">
    <property type="entry name" value="CUB"/>
    <property type="match status" value="1"/>
</dbReference>
<dbReference type="SUPFAM" id="SSF49854">
    <property type="entry name" value="Spermadhesin, CUB domain"/>
    <property type="match status" value="2"/>
</dbReference>
<evidence type="ECO:0000256" key="3">
    <source>
        <dbReference type="PROSITE-ProRule" id="PRU00059"/>
    </source>
</evidence>
<dbReference type="InterPro" id="IPR035914">
    <property type="entry name" value="Sperma_CUB_dom_sf"/>
</dbReference>